<accession>A0ABR0KMA2</accession>
<feature type="compositionally biased region" description="Polar residues" evidence="1">
    <location>
        <begin position="309"/>
        <end position="320"/>
    </location>
</feature>
<dbReference type="EMBL" id="JAVRRG010000006">
    <property type="protein sequence ID" value="KAK5100713.1"/>
    <property type="molecule type" value="Genomic_DNA"/>
</dbReference>
<gene>
    <name evidence="2" type="ORF">LTR24_000859</name>
</gene>
<sequence length="347" mass="39343">MAHQEAIISTNAAGEPEVGPEVPTRLRKVVTPKRRALIGWNHQTDTPNGLRSGKVWCWVTEHDHLQVFDENFNRSANAGDVRFCGVANFTMVRMFHPYWSLYGRVPRDMKSKDKKRCRRKYKQLMRRWRINNNLPVDDDPENEIQPSQPDGPRRRKRGRPSKRSTGGAAPRPRRRRQPHVPPVVTSREEEIAGYAVTNPRTISDDEDSDWNDNIPLLQRSRPDTGKPRLGDMSNVINSIFGNKKPNQGLEEGAEDDMKHEDENQNTVRNTSAAITTIPGDTPALRARSICTPLLNPISEPTSEIERQPQAMQGSAPTPIQVNDDDIEFNGLRNALAEHFNPSTQENT</sequence>
<reference evidence="2 3" key="1">
    <citation type="submission" date="2023-08" db="EMBL/GenBank/DDBJ databases">
        <title>Black Yeasts Isolated from many extreme environments.</title>
        <authorList>
            <person name="Coleine C."/>
            <person name="Stajich J.E."/>
            <person name="Selbmann L."/>
        </authorList>
    </citation>
    <scope>NUCLEOTIDE SEQUENCE [LARGE SCALE GENOMIC DNA]</scope>
    <source>
        <strain evidence="2 3">CCFEE 5885</strain>
    </source>
</reference>
<feature type="compositionally biased region" description="Basic and acidic residues" evidence="1">
    <location>
        <begin position="220"/>
        <end position="229"/>
    </location>
</feature>
<dbReference type="Proteomes" id="UP001345013">
    <property type="component" value="Unassembled WGS sequence"/>
</dbReference>
<evidence type="ECO:0000256" key="1">
    <source>
        <dbReference type="SAM" id="MobiDB-lite"/>
    </source>
</evidence>
<evidence type="ECO:0000313" key="3">
    <source>
        <dbReference type="Proteomes" id="UP001345013"/>
    </source>
</evidence>
<name>A0ABR0KMA2_9EURO</name>
<comment type="caution">
    <text evidence="2">The sequence shown here is derived from an EMBL/GenBank/DDBJ whole genome shotgun (WGS) entry which is preliminary data.</text>
</comment>
<protein>
    <submittedName>
        <fullName evidence="2">Uncharacterized protein</fullName>
    </submittedName>
</protein>
<proteinExistence type="predicted"/>
<organism evidence="2 3">
    <name type="scientific">Lithohypha guttulata</name>
    <dbReference type="NCBI Taxonomy" id="1690604"/>
    <lineage>
        <taxon>Eukaryota</taxon>
        <taxon>Fungi</taxon>
        <taxon>Dikarya</taxon>
        <taxon>Ascomycota</taxon>
        <taxon>Pezizomycotina</taxon>
        <taxon>Eurotiomycetes</taxon>
        <taxon>Chaetothyriomycetidae</taxon>
        <taxon>Chaetothyriales</taxon>
        <taxon>Trichomeriaceae</taxon>
        <taxon>Lithohypha</taxon>
    </lineage>
</organism>
<feature type="region of interest" description="Disordered" evidence="1">
    <location>
        <begin position="1"/>
        <end position="21"/>
    </location>
</feature>
<feature type="compositionally biased region" description="Basic residues" evidence="1">
    <location>
        <begin position="153"/>
        <end position="162"/>
    </location>
</feature>
<feature type="region of interest" description="Disordered" evidence="1">
    <location>
        <begin position="296"/>
        <end position="320"/>
    </location>
</feature>
<feature type="region of interest" description="Disordered" evidence="1">
    <location>
        <begin position="131"/>
        <end position="266"/>
    </location>
</feature>
<keyword evidence="3" id="KW-1185">Reference proteome</keyword>
<evidence type="ECO:0000313" key="2">
    <source>
        <dbReference type="EMBL" id="KAK5100713.1"/>
    </source>
</evidence>